<dbReference type="EMBL" id="FRCZ01000004">
    <property type="protein sequence ID" value="SHN16008.1"/>
    <property type="molecule type" value="Genomic_DNA"/>
</dbReference>
<organism evidence="1 2">
    <name type="scientific">Gracilibacillus kekensis</name>
    <dbReference type="NCBI Taxonomy" id="1027249"/>
    <lineage>
        <taxon>Bacteria</taxon>
        <taxon>Bacillati</taxon>
        <taxon>Bacillota</taxon>
        <taxon>Bacilli</taxon>
        <taxon>Bacillales</taxon>
        <taxon>Bacillaceae</taxon>
        <taxon>Gracilibacillus</taxon>
    </lineage>
</organism>
<protein>
    <submittedName>
        <fullName evidence="1">Flagellar biosynthesis protein</fullName>
    </submittedName>
</protein>
<dbReference type="RefSeq" id="WP_073201863.1">
    <property type="nucleotide sequence ID" value="NZ_FRCZ01000004.1"/>
</dbReference>
<dbReference type="Proteomes" id="UP000184184">
    <property type="component" value="Unassembled WGS sequence"/>
</dbReference>
<gene>
    <name evidence="1" type="ORF">SAMN05216179_2162</name>
</gene>
<dbReference type="STRING" id="1027249.SAMN05216179_2162"/>
<accession>A0A1M7PG63</accession>
<dbReference type="Gene3D" id="3.40.1690.10">
    <property type="entry name" value="secretion proteins EscU"/>
    <property type="match status" value="1"/>
</dbReference>
<dbReference type="AlphaFoldDB" id="A0A1M7PG63"/>
<dbReference type="PANTHER" id="PTHR30531">
    <property type="entry name" value="FLAGELLAR BIOSYNTHETIC PROTEIN FLHB"/>
    <property type="match status" value="1"/>
</dbReference>
<reference evidence="1 2" key="1">
    <citation type="submission" date="2016-11" db="EMBL/GenBank/DDBJ databases">
        <authorList>
            <person name="Jaros S."/>
            <person name="Januszkiewicz K."/>
            <person name="Wedrychowicz H."/>
        </authorList>
    </citation>
    <scope>NUCLEOTIDE SEQUENCE [LARGE SCALE GENOMIC DNA]</scope>
    <source>
        <strain evidence="1 2">CGMCC 1.10681</strain>
    </source>
</reference>
<dbReference type="Pfam" id="PF01312">
    <property type="entry name" value="Bac_export_2"/>
    <property type="match status" value="1"/>
</dbReference>
<keyword evidence="2" id="KW-1185">Reference proteome</keyword>
<keyword evidence="1" id="KW-0969">Cilium</keyword>
<evidence type="ECO:0000313" key="1">
    <source>
        <dbReference type="EMBL" id="SHN16008.1"/>
    </source>
</evidence>
<dbReference type="OrthoDB" id="5244399at2"/>
<dbReference type="SUPFAM" id="SSF160544">
    <property type="entry name" value="EscU C-terminal domain-like"/>
    <property type="match status" value="1"/>
</dbReference>
<dbReference type="InterPro" id="IPR006135">
    <property type="entry name" value="T3SS_substrate_exporter"/>
</dbReference>
<sequence>MNEQDRYRKRAAALQYDFESDDAPKVTATGKGYVAEEIIEKAKANNVPIQSDPTLVELLSQLNINENIPEELYQVVAEVFAYIYQVDQKVGKKTN</sequence>
<evidence type="ECO:0000313" key="2">
    <source>
        <dbReference type="Proteomes" id="UP000184184"/>
    </source>
</evidence>
<dbReference type="GO" id="GO:0005886">
    <property type="term" value="C:plasma membrane"/>
    <property type="evidence" value="ECO:0007669"/>
    <property type="project" value="TreeGrafter"/>
</dbReference>
<dbReference type="PANTHER" id="PTHR30531:SF12">
    <property type="entry name" value="FLAGELLAR BIOSYNTHETIC PROTEIN FLHB"/>
    <property type="match status" value="1"/>
</dbReference>
<dbReference type="InterPro" id="IPR029025">
    <property type="entry name" value="T3SS_substrate_exporter_C"/>
</dbReference>
<keyword evidence="1" id="KW-0282">Flagellum</keyword>
<proteinExistence type="predicted"/>
<keyword evidence="1" id="KW-0966">Cell projection</keyword>
<dbReference type="GO" id="GO:0009306">
    <property type="term" value="P:protein secretion"/>
    <property type="evidence" value="ECO:0007669"/>
    <property type="project" value="InterPro"/>
</dbReference>
<name>A0A1M7PG63_9BACI</name>